<name>A0A0N4ZVA6_PARTI</name>
<protein>
    <submittedName>
        <fullName evidence="2">Tudor domain-containing protein</fullName>
    </submittedName>
</protein>
<proteinExistence type="predicted"/>
<sequence>MWDENETKFWNKTIGDKVYDKEYLKAVTNFVSSDLTDAMIEEINKILLRDNAKVYAELGSSSNTTDNLLAPTINHNQLFVGNKVLALYEDDEGEGLYVATIQSINFLKKTVNIIYEGFEEEGEYEVMIIDICEYKEDELIDEKNIESYDEIFDRNCIIDFNSVYPLNNVCNEKIFGEYSIDGMYYIGEIINYDKNKSIYEIIFSGFQEEGSFNIESSKVIKCPDECYNMATEITFGLPLRFPQVNNSKEELMDSYLLGKYNSEELHCILNEMIKKQEVEIEVDTLPFSLKKYFVGKYIISFDKLSAIYTYMIFASLCFLKTYNEMS</sequence>
<evidence type="ECO:0000313" key="1">
    <source>
        <dbReference type="Proteomes" id="UP000038045"/>
    </source>
</evidence>
<accession>A0A0N4ZVA6</accession>
<evidence type="ECO:0000313" key="2">
    <source>
        <dbReference type="WBParaSite" id="PTRK_0001251400.1"/>
    </source>
</evidence>
<dbReference type="AlphaFoldDB" id="A0A0N4ZVA6"/>
<dbReference type="WBParaSite" id="PTRK_0001251400.1">
    <property type="protein sequence ID" value="PTRK_0001251400.1"/>
    <property type="gene ID" value="PTRK_0001251400"/>
</dbReference>
<keyword evidence="1" id="KW-1185">Reference proteome</keyword>
<reference evidence="2" key="1">
    <citation type="submission" date="2017-02" db="UniProtKB">
        <authorList>
            <consortium name="WormBaseParasite"/>
        </authorList>
    </citation>
    <scope>IDENTIFICATION</scope>
</reference>
<dbReference type="Proteomes" id="UP000038045">
    <property type="component" value="Unplaced"/>
</dbReference>
<organism evidence="1 2">
    <name type="scientific">Parastrongyloides trichosuri</name>
    <name type="common">Possum-specific nematode worm</name>
    <dbReference type="NCBI Taxonomy" id="131310"/>
    <lineage>
        <taxon>Eukaryota</taxon>
        <taxon>Metazoa</taxon>
        <taxon>Ecdysozoa</taxon>
        <taxon>Nematoda</taxon>
        <taxon>Chromadorea</taxon>
        <taxon>Rhabditida</taxon>
        <taxon>Tylenchina</taxon>
        <taxon>Panagrolaimomorpha</taxon>
        <taxon>Strongyloidoidea</taxon>
        <taxon>Strongyloididae</taxon>
        <taxon>Parastrongyloides</taxon>
    </lineage>
</organism>